<dbReference type="STRING" id="83655.APT61_17595"/>
<reference evidence="4" key="1">
    <citation type="submission" date="2017-09" db="EMBL/GenBank/DDBJ databases">
        <title>FDA dAtabase for Regulatory Grade micrObial Sequences (FDA-ARGOS): Supporting development and validation of Infectious Disease Dx tests.</title>
        <authorList>
            <person name="Minogue T."/>
            <person name="Wolcott M."/>
            <person name="Wasieloski L."/>
            <person name="Aguilar W."/>
            <person name="Moore D."/>
            <person name="Tallon L."/>
            <person name="Sadzewicz L."/>
            <person name="Ott S."/>
            <person name="Zhao X."/>
            <person name="Nagaraj S."/>
            <person name="Vavikolanu K."/>
            <person name="Aluvathingal J."/>
            <person name="Nadendla S."/>
            <person name="Sichtig H."/>
        </authorList>
    </citation>
    <scope>NUCLEOTIDE SEQUENCE [LARGE SCALE GENOMIC DNA]</scope>
    <source>
        <strain evidence="4">FDAARGOS_404</strain>
    </source>
</reference>
<evidence type="ECO:0000313" key="5">
    <source>
        <dbReference type="Proteomes" id="UP000310719"/>
    </source>
</evidence>
<dbReference type="Proteomes" id="UP000310719">
    <property type="component" value="Chromosome"/>
</dbReference>
<evidence type="ECO:0000313" key="3">
    <source>
        <dbReference type="EMBL" id="VTP64405.1"/>
    </source>
</evidence>
<reference evidence="3 5" key="3">
    <citation type="submission" date="2019-05" db="EMBL/GenBank/DDBJ databases">
        <authorList>
            <consortium name="Pathogen Informatics"/>
        </authorList>
    </citation>
    <scope>NUCLEOTIDE SEQUENCE [LARGE SCALE GENOMIC DNA]</scope>
    <source>
        <strain evidence="3 5">NCTC13032</strain>
    </source>
</reference>
<sequence>MKGKSLIICLAVIAAAIAGYRWLPSYYNPFVPLNLDDPPGTLTQFKLRRLTPEHCEILLAQANARQLIRTQSVADSAGECPLSDVVRVRSFGRVSLSSSFLASCPLALSSALFINQQARPLTETMMGSSLSRVEHLGSFACRNIYHRPNARRSEHATAQALDISGFTLENGQRISVLRGWENATSGPWLRAMLDASCGYFGNALGPDYNAAHANHFHLGMRGFGYCPQSINHQTKGKNM</sequence>
<proteinExistence type="predicted"/>
<dbReference type="EMBL" id="PDLK01000002">
    <property type="protein sequence ID" value="PHH03009.1"/>
    <property type="molecule type" value="Genomic_DNA"/>
</dbReference>
<reference evidence="2" key="2">
    <citation type="submission" date="2017-09" db="EMBL/GenBank/DDBJ databases">
        <title>FDA dAtabase for Regulatory Grade micrObial Sequences (FDA-ARGOS): Supporting development and validation of Infectious Disease Dx tests.</title>
        <authorList>
            <person name="Minogue T."/>
            <person name="Wolcott M."/>
            <person name="Wasieloski L."/>
            <person name="Aguilar W."/>
            <person name="Moore D."/>
            <person name="Tallon L.J."/>
            <person name="Sadzewicz L."/>
            <person name="Ott S."/>
            <person name="Zhao X."/>
            <person name="Nagaraj S."/>
            <person name="Vavikolanu K."/>
            <person name="Aluvathingal J."/>
            <person name="Nadendla S."/>
            <person name="Sichtig H."/>
        </authorList>
    </citation>
    <scope>NUCLEOTIDE SEQUENCE</scope>
    <source>
        <strain evidence="2">FDAARGOS_404</strain>
    </source>
</reference>
<dbReference type="InterPro" id="IPR009683">
    <property type="entry name" value="Extensin-like_C"/>
</dbReference>
<dbReference type="AlphaFoldDB" id="A0A4U9HKU6"/>
<name>A0A4U9HKU6_9ENTR</name>
<dbReference type="EMBL" id="LR590464">
    <property type="protein sequence ID" value="VTP64405.1"/>
    <property type="molecule type" value="Genomic_DNA"/>
</dbReference>
<protein>
    <submittedName>
        <fullName evidence="2">Extensin</fullName>
    </submittedName>
</protein>
<dbReference type="RefSeq" id="WP_051916119.1">
    <property type="nucleotide sequence ID" value="NZ_CP042493.1"/>
</dbReference>
<dbReference type="Proteomes" id="UP000222768">
    <property type="component" value="Unassembled WGS sequence"/>
</dbReference>
<evidence type="ECO:0000259" key="1">
    <source>
        <dbReference type="Pfam" id="PF06904"/>
    </source>
</evidence>
<gene>
    <name evidence="2" type="ORF">CRX53_03055</name>
    <name evidence="3" type="ORF">NCTC13032_01464</name>
</gene>
<organism evidence="3 5">
    <name type="scientific">Leclercia adecarboxylata</name>
    <dbReference type="NCBI Taxonomy" id="83655"/>
    <lineage>
        <taxon>Bacteria</taxon>
        <taxon>Pseudomonadati</taxon>
        <taxon>Pseudomonadota</taxon>
        <taxon>Gammaproteobacteria</taxon>
        <taxon>Enterobacterales</taxon>
        <taxon>Enterobacteriaceae</taxon>
        <taxon>Leclercia</taxon>
    </lineage>
</organism>
<accession>A0A4U9HKU6</accession>
<evidence type="ECO:0000313" key="4">
    <source>
        <dbReference type="Proteomes" id="UP000222768"/>
    </source>
</evidence>
<evidence type="ECO:0000313" key="2">
    <source>
        <dbReference type="EMBL" id="PHH03009.1"/>
    </source>
</evidence>
<dbReference type="Pfam" id="PF06904">
    <property type="entry name" value="Extensin-like_C"/>
    <property type="match status" value="1"/>
</dbReference>
<feature type="domain" description="Extensin-like C-terminal" evidence="1">
    <location>
        <begin position="55"/>
        <end position="226"/>
    </location>
</feature>